<name>A0A1E1K7Q5_9HELO</name>
<protein>
    <submittedName>
        <fullName evidence="1">Uncharacterized protein</fullName>
    </submittedName>
</protein>
<gene>
    <name evidence="1" type="ORF">RAG0_04158</name>
</gene>
<dbReference type="Proteomes" id="UP000178912">
    <property type="component" value="Unassembled WGS sequence"/>
</dbReference>
<evidence type="ECO:0000313" key="1">
    <source>
        <dbReference type="EMBL" id="CZS94116.1"/>
    </source>
</evidence>
<organism evidence="1 2">
    <name type="scientific">Rhynchosporium agropyri</name>
    <dbReference type="NCBI Taxonomy" id="914238"/>
    <lineage>
        <taxon>Eukaryota</taxon>
        <taxon>Fungi</taxon>
        <taxon>Dikarya</taxon>
        <taxon>Ascomycota</taxon>
        <taxon>Pezizomycotina</taxon>
        <taxon>Leotiomycetes</taxon>
        <taxon>Helotiales</taxon>
        <taxon>Ploettnerulaceae</taxon>
        <taxon>Rhynchosporium</taxon>
    </lineage>
</organism>
<evidence type="ECO:0000313" key="2">
    <source>
        <dbReference type="Proteomes" id="UP000178912"/>
    </source>
</evidence>
<reference evidence="2" key="1">
    <citation type="submission" date="2016-03" db="EMBL/GenBank/DDBJ databases">
        <authorList>
            <person name="Guldener U."/>
        </authorList>
    </citation>
    <scope>NUCLEOTIDE SEQUENCE [LARGE SCALE GENOMIC DNA]</scope>
    <source>
        <strain evidence="2">04CH-RAC-A.6.1</strain>
    </source>
</reference>
<accession>A0A1E1K7Q5</accession>
<sequence>MTISETTMDISTWFDTQNTQDSPSEDVYVVFILDRGHRIEGLILLPFEDHAGQYSRIGCFSSYLNSNKEEEAWHELQCDVHDTDCIEIQDGQFPYIIELV</sequence>
<proteinExistence type="predicted"/>
<dbReference type="EMBL" id="FJUX01000017">
    <property type="protein sequence ID" value="CZS94116.1"/>
    <property type="molecule type" value="Genomic_DNA"/>
</dbReference>
<keyword evidence="2" id="KW-1185">Reference proteome</keyword>
<dbReference type="AlphaFoldDB" id="A0A1E1K7Q5"/>